<dbReference type="InterPro" id="IPR039261">
    <property type="entry name" value="FNR_nucleotide-bd"/>
</dbReference>
<evidence type="ECO:0000259" key="9">
    <source>
        <dbReference type="PROSITE" id="PS51384"/>
    </source>
</evidence>
<dbReference type="PANTHER" id="PTHR32361:SF28">
    <property type="entry name" value="FRP1P"/>
    <property type="match status" value="1"/>
</dbReference>
<proteinExistence type="predicted"/>
<feature type="transmembrane region" description="Helical" evidence="8">
    <location>
        <begin position="51"/>
        <end position="69"/>
    </location>
</feature>
<comment type="subcellular location">
    <subcellularLocation>
        <location evidence="1">Membrane</location>
        <topology evidence="1">Multi-pass membrane protein</topology>
    </subcellularLocation>
</comment>
<keyword evidence="4 8" id="KW-1133">Transmembrane helix</keyword>
<dbReference type="GO" id="GO:0015677">
    <property type="term" value="P:copper ion import"/>
    <property type="evidence" value="ECO:0007669"/>
    <property type="project" value="TreeGrafter"/>
</dbReference>
<dbReference type="Pfam" id="PF01794">
    <property type="entry name" value="Ferric_reduct"/>
    <property type="match status" value="1"/>
</dbReference>
<dbReference type="InterPro" id="IPR017927">
    <property type="entry name" value="FAD-bd_FR_type"/>
</dbReference>
<keyword evidence="11" id="KW-1185">Reference proteome</keyword>
<feature type="transmembrane region" description="Helical" evidence="8">
    <location>
        <begin position="250"/>
        <end position="269"/>
    </location>
</feature>
<evidence type="ECO:0000313" key="10">
    <source>
        <dbReference type="EMBL" id="TID22873.1"/>
    </source>
</evidence>
<evidence type="ECO:0000256" key="6">
    <source>
        <dbReference type="ARBA" id="ARBA00023136"/>
    </source>
</evidence>
<dbReference type="SFLD" id="SFLDS00052">
    <property type="entry name" value="Ferric_Reductase_Domain"/>
    <property type="match status" value="1"/>
</dbReference>
<evidence type="ECO:0000256" key="8">
    <source>
        <dbReference type="SAM" id="Phobius"/>
    </source>
</evidence>
<comment type="caution">
    <text evidence="10">The sequence shown here is derived from an EMBL/GenBank/DDBJ whole genome shotgun (WGS) entry which is preliminary data.</text>
</comment>
<dbReference type="PANTHER" id="PTHR32361">
    <property type="entry name" value="FERRIC/CUPRIC REDUCTASE TRANSMEMBRANE COMPONENT"/>
    <property type="match status" value="1"/>
</dbReference>
<evidence type="ECO:0000256" key="7">
    <source>
        <dbReference type="SAM" id="MobiDB-lite"/>
    </source>
</evidence>
<dbReference type="AlphaFoldDB" id="A0A4Z1P2D0"/>
<sequence>MGHFQLDIPHLFRTTSPSPIIVPSDAADRGLNGTHSPFEPLLEGVKFSRNFIHTYNLVLLVFILLVAAARQRERWNARQRRLRVISAEKEQAQDGYADALSEEGCSSDSSSTLSGNATPPNIKDDVEDEYQPLLRRPETVRASKWTRFLRKSKAFLAYQPYPLPLFNKTMPDNGTTLTVIALFGINLFYCLYGIPLESRMLFVYADRFGCAFMVNLPLLYMLAAKNQPVKALTGHSYESLNIFHRRLGELMCLLALLHAAGTLGVWYTMLLPLFSITLWHFLTNHLVLLGIGALISYEALYFTSLGSFRQRWYELFLFSHVSLQFSALIFLWFHYHTSRPYVAVSFGIVLVDRVVYRMMLRSTTLQASTAVLEDGETVMVSTNWAIVASSKRWLPPQSTLSGWQPTDHVFLTIPTLSRSAILQAHPFTIASASPNVAQNQSSHAWLSLLIRGRDGFSKDLLDYAREHDSVQVRIDGPYGTARPLETLEDSDLAIVVAGGSGIAVAFPLIWALLYPDSASTNPEAVALQKLVQSKRRVCLLWVIHSRSHLSWVPEVRLEELRQWGLDLCITAPTAESGRPNVPQILDDWIYKYAGGDKRIGVVVSGPDGMNRTARNACSDLLRSGKNVHVMVEKFGW</sequence>
<feature type="transmembrane region" description="Helical" evidence="8">
    <location>
        <begin position="201"/>
        <end position="223"/>
    </location>
</feature>
<evidence type="ECO:0000256" key="1">
    <source>
        <dbReference type="ARBA" id="ARBA00004141"/>
    </source>
</evidence>
<dbReference type="SFLD" id="SFLDG01168">
    <property type="entry name" value="Ferric_reductase_subgroup_(FRE"/>
    <property type="match status" value="1"/>
</dbReference>
<dbReference type="CDD" id="cd06186">
    <property type="entry name" value="NOX_Duox_like_FAD_NADP"/>
    <property type="match status" value="1"/>
</dbReference>
<gene>
    <name evidence="10" type="ORF">E6O75_ATG02047</name>
</gene>
<keyword evidence="6 8" id="KW-0472">Membrane</keyword>
<dbReference type="EMBL" id="SNSC02000007">
    <property type="protein sequence ID" value="TID22873.1"/>
    <property type="molecule type" value="Genomic_DNA"/>
</dbReference>
<dbReference type="GO" id="GO:0005886">
    <property type="term" value="C:plasma membrane"/>
    <property type="evidence" value="ECO:0007669"/>
    <property type="project" value="TreeGrafter"/>
</dbReference>
<dbReference type="GO" id="GO:0006879">
    <property type="term" value="P:intracellular iron ion homeostasis"/>
    <property type="evidence" value="ECO:0007669"/>
    <property type="project" value="TreeGrafter"/>
</dbReference>
<dbReference type="STRING" id="86259.A0A4Z1P2D0"/>
<dbReference type="Proteomes" id="UP000298493">
    <property type="component" value="Unassembled WGS sequence"/>
</dbReference>
<evidence type="ECO:0000256" key="5">
    <source>
        <dbReference type="ARBA" id="ARBA00023065"/>
    </source>
</evidence>
<reference evidence="10 11" key="1">
    <citation type="submission" date="2019-04" db="EMBL/GenBank/DDBJ databases">
        <title>High contiguity whole genome sequence and gene annotation resource for two Venturia nashicola isolates.</title>
        <authorList>
            <person name="Prokchorchik M."/>
            <person name="Won K."/>
            <person name="Lee Y."/>
            <person name="Choi E.D."/>
            <person name="Segonzac C."/>
            <person name="Sohn K.H."/>
        </authorList>
    </citation>
    <scope>NUCLEOTIDE SEQUENCE [LARGE SCALE GENOMIC DNA]</scope>
    <source>
        <strain evidence="10 11">PRI2</strain>
    </source>
</reference>
<dbReference type="PROSITE" id="PS51384">
    <property type="entry name" value="FAD_FR"/>
    <property type="match status" value="1"/>
</dbReference>
<evidence type="ECO:0000313" key="11">
    <source>
        <dbReference type="Proteomes" id="UP000298493"/>
    </source>
</evidence>
<keyword evidence="5" id="KW-0406">Ion transport</keyword>
<feature type="transmembrane region" description="Helical" evidence="8">
    <location>
        <begin position="312"/>
        <end position="333"/>
    </location>
</feature>
<keyword evidence="3 8" id="KW-0812">Transmembrane</keyword>
<organism evidence="10 11">
    <name type="scientific">Venturia nashicola</name>
    <dbReference type="NCBI Taxonomy" id="86259"/>
    <lineage>
        <taxon>Eukaryota</taxon>
        <taxon>Fungi</taxon>
        <taxon>Dikarya</taxon>
        <taxon>Ascomycota</taxon>
        <taxon>Pezizomycotina</taxon>
        <taxon>Dothideomycetes</taxon>
        <taxon>Pleosporomycetidae</taxon>
        <taxon>Venturiales</taxon>
        <taxon>Venturiaceae</taxon>
        <taxon>Venturia</taxon>
    </lineage>
</organism>
<dbReference type="GO" id="GO:0006826">
    <property type="term" value="P:iron ion transport"/>
    <property type="evidence" value="ECO:0007669"/>
    <property type="project" value="TreeGrafter"/>
</dbReference>
<accession>A0A4Z1P2D0</accession>
<evidence type="ECO:0000256" key="4">
    <source>
        <dbReference type="ARBA" id="ARBA00022989"/>
    </source>
</evidence>
<feature type="domain" description="FAD-binding FR-type" evidence="9">
    <location>
        <begin position="338"/>
        <end position="484"/>
    </location>
</feature>
<dbReference type="SUPFAM" id="SSF52343">
    <property type="entry name" value="Ferredoxin reductase-like, C-terminal NADP-linked domain"/>
    <property type="match status" value="1"/>
</dbReference>
<dbReference type="InterPro" id="IPR051410">
    <property type="entry name" value="Ferric/Cupric_Reductase"/>
</dbReference>
<dbReference type="GO" id="GO:0000293">
    <property type="term" value="F:ferric-chelate reductase activity"/>
    <property type="evidence" value="ECO:0007669"/>
    <property type="project" value="TreeGrafter"/>
</dbReference>
<dbReference type="InterPro" id="IPR013112">
    <property type="entry name" value="FAD-bd_8"/>
</dbReference>
<dbReference type="InterPro" id="IPR013130">
    <property type="entry name" value="Fe3_Rdtase_TM_dom"/>
</dbReference>
<name>A0A4Z1P2D0_9PEZI</name>
<protein>
    <recommendedName>
        <fullName evidence="9">FAD-binding FR-type domain-containing protein</fullName>
    </recommendedName>
</protein>
<dbReference type="Pfam" id="PF08022">
    <property type="entry name" value="FAD_binding_8"/>
    <property type="match status" value="1"/>
</dbReference>
<feature type="transmembrane region" description="Helical" evidence="8">
    <location>
        <begin position="492"/>
        <end position="513"/>
    </location>
</feature>
<evidence type="ECO:0000256" key="3">
    <source>
        <dbReference type="ARBA" id="ARBA00022692"/>
    </source>
</evidence>
<evidence type="ECO:0000256" key="2">
    <source>
        <dbReference type="ARBA" id="ARBA00022448"/>
    </source>
</evidence>
<dbReference type="Gene3D" id="3.40.50.80">
    <property type="entry name" value="Nucleotide-binding domain of ferredoxin-NADP reductase (FNR) module"/>
    <property type="match status" value="2"/>
</dbReference>
<keyword evidence="2" id="KW-0813">Transport</keyword>
<feature type="transmembrane region" description="Helical" evidence="8">
    <location>
        <begin position="176"/>
        <end position="195"/>
    </location>
</feature>
<feature type="transmembrane region" description="Helical" evidence="8">
    <location>
        <begin position="281"/>
        <end position="300"/>
    </location>
</feature>
<feature type="compositionally biased region" description="Low complexity" evidence="7">
    <location>
        <begin position="102"/>
        <end position="115"/>
    </location>
</feature>
<feature type="region of interest" description="Disordered" evidence="7">
    <location>
        <begin position="96"/>
        <end position="128"/>
    </location>
</feature>
<feature type="transmembrane region" description="Helical" evidence="8">
    <location>
        <begin position="339"/>
        <end position="356"/>
    </location>
</feature>